<name>A0ABD2TL27_9SOLN</name>
<keyword evidence="2" id="KW-1185">Reference proteome</keyword>
<proteinExistence type="predicted"/>
<gene>
    <name evidence="1" type="ORF">AABB24_017124</name>
</gene>
<protein>
    <submittedName>
        <fullName evidence="1">Uncharacterized protein</fullName>
    </submittedName>
</protein>
<dbReference type="Proteomes" id="UP001627284">
    <property type="component" value="Unassembled WGS sequence"/>
</dbReference>
<dbReference type="EMBL" id="JBJKTR010000010">
    <property type="protein sequence ID" value="KAL3356276.1"/>
    <property type="molecule type" value="Genomic_DNA"/>
</dbReference>
<comment type="caution">
    <text evidence="1">The sequence shown here is derived from an EMBL/GenBank/DDBJ whole genome shotgun (WGS) entry which is preliminary data.</text>
</comment>
<sequence length="152" mass="17827">MQATPYASSSPSRVNKHQLPQLPLQQPPLDLFIRILGGFRLKFCTKNSSSHPWEEKFEFGGVDWNSYSTLTLFDFHPPRIESQFFPIYLNLFISLEKGGDEEKKGTHFFRLPNITSKNIDILDIKNDSNKLYRNRGFWFLEFGGFFNETLLW</sequence>
<evidence type="ECO:0000313" key="1">
    <source>
        <dbReference type="EMBL" id="KAL3356276.1"/>
    </source>
</evidence>
<reference evidence="1 2" key="1">
    <citation type="submission" date="2024-05" db="EMBL/GenBank/DDBJ databases">
        <title>De novo assembly of an allotetraploid wild potato.</title>
        <authorList>
            <person name="Hosaka A.J."/>
        </authorList>
    </citation>
    <scope>NUCLEOTIDE SEQUENCE [LARGE SCALE GENOMIC DNA]</scope>
    <source>
        <tissue evidence="1">Young leaves</tissue>
    </source>
</reference>
<dbReference type="AlphaFoldDB" id="A0ABD2TL27"/>
<evidence type="ECO:0000313" key="2">
    <source>
        <dbReference type="Proteomes" id="UP001627284"/>
    </source>
</evidence>
<accession>A0ABD2TL27</accession>
<organism evidence="1 2">
    <name type="scientific">Solanum stoloniferum</name>
    <dbReference type="NCBI Taxonomy" id="62892"/>
    <lineage>
        <taxon>Eukaryota</taxon>
        <taxon>Viridiplantae</taxon>
        <taxon>Streptophyta</taxon>
        <taxon>Embryophyta</taxon>
        <taxon>Tracheophyta</taxon>
        <taxon>Spermatophyta</taxon>
        <taxon>Magnoliopsida</taxon>
        <taxon>eudicotyledons</taxon>
        <taxon>Gunneridae</taxon>
        <taxon>Pentapetalae</taxon>
        <taxon>asterids</taxon>
        <taxon>lamiids</taxon>
        <taxon>Solanales</taxon>
        <taxon>Solanaceae</taxon>
        <taxon>Solanoideae</taxon>
        <taxon>Solaneae</taxon>
        <taxon>Solanum</taxon>
    </lineage>
</organism>